<protein>
    <submittedName>
        <fullName evidence="1">Uncharacterized protein</fullName>
    </submittedName>
</protein>
<evidence type="ECO:0000313" key="1">
    <source>
        <dbReference type="EMBL" id="JAD20701.1"/>
    </source>
</evidence>
<reference evidence="1" key="1">
    <citation type="submission" date="2014-09" db="EMBL/GenBank/DDBJ databases">
        <authorList>
            <person name="Magalhaes I.L.F."/>
            <person name="Oliveira U."/>
            <person name="Santos F.R."/>
            <person name="Vidigal T.H.D.A."/>
            <person name="Brescovit A.D."/>
            <person name="Santos A.J."/>
        </authorList>
    </citation>
    <scope>NUCLEOTIDE SEQUENCE</scope>
    <source>
        <tissue evidence="1">Shoot tissue taken approximately 20 cm above the soil surface</tissue>
    </source>
</reference>
<proteinExistence type="predicted"/>
<reference evidence="1" key="2">
    <citation type="journal article" date="2015" name="Data Brief">
        <title>Shoot transcriptome of the giant reed, Arundo donax.</title>
        <authorList>
            <person name="Barrero R.A."/>
            <person name="Guerrero F.D."/>
            <person name="Moolhuijzen P."/>
            <person name="Goolsby J.A."/>
            <person name="Tidwell J."/>
            <person name="Bellgard S.E."/>
            <person name="Bellgard M.I."/>
        </authorList>
    </citation>
    <scope>NUCLEOTIDE SEQUENCE</scope>
    <source>
        <tissue evidence="1">Shoot tissue taken approximately 20 cm above the soil surface</tissue>
    </source>
</reference>
<organism evidence="1">
    <name type="scientific">Arundo donax</name>
    <name type="common">Giant reed</name>
    <name type="synonym">Donax arundinaceus</name>
    <dbReference type="NCBI Taxonomy" id="35708"/>
    <lineage>
        <taxon>Eukaryota</taxon>
        <taxon>Viridiplantae</taxon>
        <taxon>Streptophyta</taxon>
        <taxon>Embryophyta</taxon>
        <taxon>Tracheophyta</taxon>
        <taxon>Spermatophyta</taxon>
        <taxon>Magnoliopsida</taxon>
        <taxon>Liliopsida</taxon>
        <taxon>Poales</taxon>
        <taxon>Poaceae</taxon>
        <taxon>PACMAD clade</taxon>
        <taxon>Arundinoideae</taxon>
        <taxon>Arundineae</taxon>
        <taxon>Arundo</taxon>
    </lineage>
</organism>
<accession>A0A0A8Y358</accession>
<sequence>MAPASTCSHKNTCCMPLSSSTMLCTSCYHHLNRSIQDFIDLC</sequence>
<dbReference type="EMBL" id="GBRH01277194">
    <property type="protein sequence ID" value="JAD20701.1"/>
    <property type="molecule type" value="Transcribed_RNA"/>
</dbReference>
<name>A0A0A8Y358_ARUDO</name>
<dbReference type="AlphaFoldDB" id="A0A0A8Y358"/>